<dbReference type="Proteomes" id="UP001597326">
    <property type="component" value="Unassembled WGS sequence"/>
</dbReference>
<organism evidence="2 3">
    <name type="scientific">Luteococcus peritonei</name>
    <dbReference type="NCBI Taxonomy" id="88874"/>
    <lineage>
        <taxon>Bacteria</taxon>
        <taxon>Bacillati</taxon>
        <taxon>Actinomycetota</taxon>
        <taxon>Actinomycetes</taxon>
        <taxon>Propionibacteriales</taxon>
        <taxon>Propionibacteriaceae</taxon>
        <taxon>Luteococcus</taxon>
    </lineage>
</organism>
<accession>A0ABW4RZJ3</accession>
<keyword evidence="3" id="KW-1185">Reference proteome</keyword>
<evidence type="ECO:0000313" key="3">
    <source>
        <dbReference type="Proteomes" id="UP001597326"/>
    </source>
</evidence>
<protein>
    <submittedName>
        <fullName evidence="2">ABC transporter permease</fullName>
    </submittedName>
</protein>
<keyword evidence="1" id="KW-0812">Transmembrane</keyword>
<sequence>MRRAVHAETIRLTSTPMLRRFLLGALGVGLFLTGGLILMGPDHMNPPMPGPDTADGIRGLLGVLVLSAPIPVLLGSRLMTNETEHRTVVPTLLAQPNRQVVVTAKLLAALVVGLLYGAVLAVGALVGLYGGCAAAGITPALGVATVAPEVARIGLSMALYTLIGVGIGALLPRAQLCLAVAIGWFYLAESMLSALPALRSIYPFLPGGAASAITGQSFVLDAIQASTPGAPLQLLPAWLGALVLLGYAVLASLLALATTLRRDIR</sequence>
<proteinExistence type="predicted"/>
<reference evidence="3" key="1">
    <citation type="journal article" date="2019" name="Int. J. Syst. Evol. Microbiol.">
        <title>The Global Catalogue of Microorganisms (GCM) 10K type strain sequencing project: providing services to taxonomists for standard genome sequencing and annotation.</title>
        <authorList>
            <consortium name="The Broad Institute Genomics Platform"/>
            <consortium name="The Broad Institute Genome Sequencing Center for Infectious Disease"/>
            <person name="Wu L."/>
            <person name="Ma J."/>
        </authorList>
    </citation>
    <scope>NUCLEOTIDE SEQUENCE [LARGE SCALE GENOMIC DNA]</scope>
    <source>
        <strain evidence="3">CAIM 431</strain>
    </source>
</reference>
<feature type="transmembrane region" description="Helical" evidence="1">
    <location>
        <begin position="21"/>
        <end position="39"/>
    </location>
</feature>
<feature type="transmembrane region" description="Helical" evidence="1">
    <location>
        <begin position="159"/>
        <end position="187"/>
    </location>
</feature>
<feature type="transmembrane region" description="Helical" evidence="1">
    <location>
        <begin position="59"/>
        <end position="79"/>
    </location>
</feature>
<feature type="transmembrane region" description="Helical" evidence="1">
    <location>
        <begin position="237"/>
        <end position="260"/>
    </location>
</feature>
<evidence type="ECO:0000313" key="2">
    <source>
        <dbReference type="EMBL" id="MFD1891154.1"/>
    </source>
</evidence>
<evidence type="ECO:0000256" key="1">
    <source>
        <dbReference type="SAM" id="Phobius"/>
    </source>
</evidence>
<dbReference type="EMBL" id="JBHUFZ010000030">
    <property type="protein sequence ID" value="MFD1891154.1"/>
    <property type="molecule type" value="Genomic_DNA"/>
</dbReference>
<name>A0ABW4RZJ3_9ACTN</name>
<gene>
    <name evidence="2" type="ORF">ACFSCS_13320</name>
</gene>
<dbReference type="RefSeq" id="WP_343875359.1">
    <property type="nucleotide sequence ID" value="NZ_BAAAIX010000031.1"/>
</dbReference>
<comment type="caution">
    <text evidence="2">The sequence shown here is derived from an EMBL/GenBank/DDBJ whole genome shotgun (WGS) entry which is preliminary data.</text>
</comment>
<keyword evidence="1" id="KW-0472">Membrane</keyword>
<feature type="transmembrane region" description="Helical" evidence="1">
    <location>
        <begin position="100"/>
        <end position="122"/>
    </location>
</feature>
<keyword evidence="1" id="KW-1133">Transmembrane helix</keyword>